<proteinExistence type="predicted"/>
<evidence type="ECO:0000313" key="3">
    <source>
        <dbReference type="Proteomes" id="UP001549119"/>
    </source>
</evidence>
<comment type="caution">
    <text evidence="2">The sequence shown here is derived from an EMBL/GenBank/DDBJ whole genome shotgun (WGS) entry which is preliminary data.</text>
</comment>
<sequence>MSDGAFAAHDIGLVFAPALGVGVWQQIAVRSSIRRDLDGEADRSDRDGRRPLQGVTARRKPPRDPAALIHRDLALSGRIPRQARAD</sequence>
<dbReference type="EMBL" id="JBEPNW010000002">
    <property type="protein sequence ID" value="MET3867638.1"/>
    <property type="molecule type" value="Genomic_DNA"/>
</dbReference>
<organism evidence="2 3">
    <name type="scientific">Methylobacterium radiotolerans</name>
    <dbReference type="NCBI Taxonomy" id="31998"/>
    <lineage>
        <taxon>Bacteria</taxon>
        <taxon>Pseudomonadati</taxon>
        <taxon>Pseudomonadota</taxon>
        <taxon>Alphaproteobacteria</taxon>
        <taxon>Hyphomicrobiales</taxon>
        <taxon>Methylobacteriaceae</taxon>
        <taxon>Methylobacterium</taxon>
    </lineage>
</organism>
<accession>A0ABV2NM99</accession>
<protein>
    <submittedName>
        <fullName evidence="2">Uncharacterized protein</fullName>
    </submittedName>
</protein>
<keyword evidence="3" id="KW-1185">Reference proteome</keyword>
<feature type="compositionally biased region" description="Basic and acidic residues" evidence="1">
    <location>
        <begin position="35"/>
        <end position="50"/>
    </location>
</feature>
<dbReference type="Proteomes" id="UP001549119">
    <property type="component" value="Unassembled WGS sequence"/>
</dbReference>
<evidence type="ECO:0000313" key="2">
    <source>
        <dbReference type="EMBL" id="MET3867638.1"/>
    </source>
</evidence>
<evidence type="ECO:0000256" key="1">
    <source>
        <dbReference type="SAM" id="MobiDB-lite"/>
    </source>
</evidence>
<dbReference type="RefSeq" id="WP_209650967.1">
    <property type="nucleotide sequence ID" value="NZ_JBEPNV010000001.1"/>
</dbReference>
<name>A0ABV2NM99_9HYPH</name>
<feature type="region of interest" description="Disordered" evidence="1">
    <location>
        <begin position="35"/>
        <end position="72"/>
    </location>
</feature>
<reference evidence="2 3" key="1">
    <citation type="submission" date="2024-06" db="EMBL/GenBank/DDBJ databases">
        <title>Genomics of switchgrass bacterial isolates.</title>
        <authorList>
            <person name="Shade A."/>
        </authorList>
    </citation>
    <scope>NUCLEOTIDE SEQUENCE [LARGE SCALE GENOMIC DNA]</scope>
    <source>
        <strain evidence="2 3">PvP084</strain>
    </source>
</reference>
<gene>
    <name evidence="2" type="ORF">ABIC20_004947</name>
</gene>